<name>A0A4S4KLG9_9APHY</name>
<organism evidence="1 2">
    <name type="scientific">Hermanssonia centrifuga</name>
    <dbReference type="NCBI Taxonomy" id="98765"/>
    <lineage>
        <taxon>Eukaryota</taxon>
        <taxon>Fungi</taxon>
        <taxon>Dikarya</taxon>
        <taxon>Basidiomycota</taxon>
        <taxon>Agaricomycotina</taxon>
        <taxon>Agaricomycetes</taxon>
        <taxon>Polyporales</taxon>
        <taxon>Meruliaceae</taxon>
        <taxon>Hermanssonia</taxon>
    </lineage>
</organism>
<sequence length="268" mass="29982">MPPYNGAFVSGFYDLSDPQNPTSFTVEKYTTAPLTTARAYSYEHVYENQMMTMFINDVIVPFFASVYNTSGCSATQEFVFRPWDGRIIANDLRASMPGKPDTFPKLNQVANMAKAAFISGKAFITTNNLQKNKNASQIVYYLRQAALSIYYMQDITVERDFLAVSQAVRVIWIDFMGKYVASQPPGAVNFDIANAYDTWIEHILGNYSINALSFIHAALPILQNKFNGSTSITVNTPLPCSSHTEIITYQQMVNAFADGGIPYINWTP</sequence>
<accession>A0A4S4KLG9</accession>
<reference evidence="1 2" key="1">
    <citation type="submission" date="2019-02" db="EMBL/GenBank/DDBJ databases">
        <title>Genome sequencing of the rare red list fungi Phlebia centrifuga.</title>
        <authorList>
            <person name="Buettner E."/>
            <person name="Kellner H."/>
        </authorList>
    </citation>
    <scope>NUCLEOTIDE SEQUENCE [LARGE SCALE GENOMIC DNA]</scope>
    <source>
        <strain evidence="1 2">DSM 108282</strain>
    </source>
</reference>
<comment type="caution">
    <text evidence="1">The sequence shown here is derived from an EMBL/GenBank/DDBJ whole genome shotgun (WGS) entry which is preliminary data.</text>
</comment>
<keyword evidence="2" id="KW-1185">Reference proteome</keyword>
<evidence type="ECO:0000313" key="2">
    <source>
        <dbReference type="Proteomes" id="UP000309038"/>
    </source>
</evidence>
<proteinExistence type="predicted"/>
<dbReference type="Proteomes" id="UP000309038">
    <property type="component" value="Unassembled WGS sequence"/>
</dbReference>
<dbReference type="AlphaFoldDB" id="A0A4S4KLG9"/>
<evidence type="ECO:0000313" key="1">
    <source>
        <dbReference type="EMBL" id="THG99315.1"/>
    </source>
</evidence>
<gene>
    <name evidence="1" type="ORF">EW026_g3002</name>
</gene>
<dbReference type="EMBL" id="SGPJ01000084">
    <property type="protein sequence ID" value="THG99315.1"/>
    <property type="molecule type" value="Genomic_DNA"/>
</dbReference>
<protein>
    <submittedName>
        <fullName evidence="1">Uncharacterized protein</fullName>
    </submittedName>
</protein>